<dbReference type="EMBL" id="JAPFQN010000011">
    <property type="protein sequence ID" value="MCX2745699.1"/>
    <property type="molecule type" value="Genomic_DNA"/>
</dbReference>
<evidence type="ECO:0000313" key="1">
    <source>
        <dbReference type="EMBL" id="MCX2745699.1"/>
    </source>
</evidence>
<keyword evidence="2" id="KW-1185">Reference proteome</keyword>
<dbReference type="Proteomes" id="UP001209885">
    <property type="component" value="Unassembled WGS sequence"/>
</dbReference>
<gene>
    <name evidence="1" type="ORF">OO013_17585</name>
</gene>
<sequence>MNYKPELHTRIIEFESGVLSPDEFHDYINSLIPLITENHESILRERIENLEADIELIDFTVNSIDRRAAYLKRITSFKNELN</sequence>
<organism evidence="1 2">
    <name type="scientific">Mangrovivirga halotolerans</name>
    <dbReference type="NCBI Taxonomy" id="2993936"/>
    <lineage>
        <taxon>Bacteria</taxon>
        <taxon>Pseudomonadati</taxon>
        <taxon>Bacteroidota</taxon>
        <taxon>Cytophagia</taxon>
        <taxon>Cytophagales</taxon>
        <taxon>Mangrovivirgaceae</taxon>
        <taxon>Mangrovivirga</taxon>
    </lineage>
</organism>
<accession>A0ABT3RVA7</accession>
<name>A0ABT3RVA7_9BACT</name>
<protein>
    <submittedName>
        <fullName evidence="1">Uncharacterized protein</fullName>
    </submittedName>
</protein>
<proteinExistence type="predicted"/>
<reference evidence="1 2" key="1">
    <citation type="submission" date="2022-11" db="EMBL/GenBank/DDBJ databases">
        <title>The characterization of three novel Bacteroidetes species and genomic analysis of their roles in tidal elemental geochemical cycles.</title>
        <authorList>
            <person name="Ma K."/>
        </authorList>
    </citation>
    <scope>NUCLEOTIDE SEQUENCE [LARGE SCALE GENOMIC DNA]</scope>
    <source>
        <strain evidence="1 2">M17</strain>
    </source>
</reference>
<dbReference type="RefSeq" id="WP_266058297.1">
    <property type="nucleotide sequence ID" value="NZ_JAPFQN010000011.1"/>
</dbReference>
<evidence type="ECO:0000313" key="2">
    <source>
        <dbReference type="Proteomes" id="UP001209885"/>
    </source>
</evidence>
<comment type="caution">
    <text evidence="1">The sequence shown here is derived from an EMBL/GenBank/DDBJ whole genome shotgun (WGS) entry which is preliminary data.</text>
</comment>